<gene>
    <name evidence="2" type="ORF">SAMN04488024_101714</name>
</gene>
<evidence type="ECO:0000313" key="2">
    <source>
        <dbReference type="EMBL" id="SDC27979.1"/>
    </source>
</evidence>
<dbReference type="EMBL" id="FMZH01000001">
    <property type="protein sequence ID" value="SDC27979.1"/>
    <property type="molecule type" value="Genomic_DNA"/>
</dbReference>
<keyword evidence="1" id="KW-0175">Coiled coil</keyword>
<dbReference type="Proteomes" id="UP000199455">
    <property type="component" value="Unassembled WGS sequence"/>
</dbReference>
<name>A0A1G6KA74_9SPHI</name>
<feature type="coiled-coil region" evidence="1">
    <location>
        <begin position="149"/>
        <end position="212"/>
    </location>
</feature>
<evidence type="ECO:0000313" key="3">
    <source>
        <dbReference type="Proteomes" id="UP000199455"/>
    </source>
</evidence>
<dbReference type="AlphaFoldDB" id="A0A1G6KA74"/>
<keyword evidence="3" id="KW-1185">Reference proteome</keyword>
<sequence length="250" mass="27603">MVGGNAIFIILATDNQVNMGEETPKNSFGILNSLKKLIFEDSADTVGTPPEQQPATTKTPEPVTYQPPVNLKENVAVTGATDVKQMKVKVLGILEKMNEPGLDFFEVWNAAAEMGSVDAATIKAAYTSLKYVEKDLSKQKLLTTGRNYATELKKVIDQESNQKQQQKQNIENSLIDEKNRLADEIKTIEQDIADLKAKLQNKEQDLKSINAKYDPQLKDIDQKIALGNAAVNEVIADIEKALSIIETNIN</sequence>
<proteinExistence type="predicted"/>
<evidence type="ECO:0000256" key="1">
    <source>
        <dbReference type="SAM" id="Coils"/>
    </source>
</evidence>
<dbReference type="STRING" id="390242.SAMN04488024_101714"/>
<reference evidence="3" key="1">
    <citation type="submission" date="2016-10" db="EMBL/GenBank/DDBJ databases">
        <authorList>
            <person name="Varghese N."/>
            <person name="Submissions S."/>
        </authorList>
    </citation>
    <scope>NUCLEOTIDE SEQUENCE [LARGE SCALE GENOMIC DNA]</scope>
    <source>
        <strain evidence="3">DSM 18609</strain>
    </source>
</reference>
<organism evidence="2 3">
    <name type="scientific">Pedobacter soli</name>
    <dbReference type="NCBI Taxonomy" id="390242"/>
    <lineage>
        <taxon>Bacteria</taxon>
        <taxon>Pseudomonadati</taxon>
        <taxon>Bacteroidota</taxon>
        <taxon>Sphingobacteriia</taxon>
        <taxon>Sphingobacteriales</taxon>
        <taxon>Sphingobacteriaceae</taxon>
        <taxon>Pedobacter</taxon>
    </lineage>
</organism>
<accession>A0A1G6KA74</accession>
<protein>
    <submittedName>
        <fullName evidence="2">Uncharacterized protein</fullName>
    </submittedName>
</protein>